<evidence type="ECO:0000313" key="1">
    <source>
        <dbReference type="EMBL" id="KKW71504.1"/>
    </source>
</evidence>
<keyword evidence="2" id="KW-1185">Reference proteome</keyword>
<comment type="caution">
    <text evidence="1">The sequence shown here is derived from an EMBL/GenBank/DDBJ whole genome shotgun (WGS) entry which is preliminary data.</text>
</comment>
<proteinExistence type="predicted"/>
<dbReference type="EMBL" id="LAVW01000134">
    <property type="protein sequence ID" value="KKW71504.1"/>
    <property type="molecule type" value="Genomic_DNA"/>
</dbReference>
<sequence>MSAFVLVNNLPDKDAVFSLIKDNNKIQFY</sequence>
<accession>A0ABR5EFJ4</accession>
<evidence type="ECO:0000313" key="2">
    <source>
        <dbReference type="Proteomes" id="UP000034513"/>
    </source>
</evidence>
<reference evidence="1 2" key="1">
    <citation type="submission" date="2015-04" db="EMBL/GenBank/DDBJ databases">
        <title>Evaluation of non-dairy Lactococcus lactis with potential dairy applications reveals extensive phenotype-genotype disparity.</title>
        <authorList>
            <person name="Cavanagh D."/>
            <person name="Casey A."/>
            <person name="Altermann E."/>
            <person name="Cotter P."/>
            <person name="Fitzgerald G.F."/>
            <person name="McAuliffe O."/>
        </authorList>
    </citation>
    <scope>NUCLEOTIDE SEQUENCE [LARGE SCALE GENOMIC DNA]</scope>
    <source>
        <strain evidence="1 2">DPC6856</strain>
    </source>
</reference>
<gene>
    <name evidence="1" type="ORF">VN93_1702</name>
</gene>
<protein>
    <submittedName>
        <fullName evidence="1">Uncharacterized protein</fullName>
    </submittedName>
</protein>
<dbReference type="Proteomes" id="UP000034513">
    <property type="component" value="Unassembled WGS sequence"/>
</dbReference>
<name>A0ABR5EFJ4_LACLC</name>
<organism evidence="1 2">
    <name type="scientific">Lactococcus lactis subsp. cremoris</name>
    <name type="common">Streptococcus cremoris</name>
    <dbReference type="NCBI Taxonomy" id="1359"/>
    <lineage>
        <taxon>Bacteria</taxon>
        <taxon>Bacillati</taxon>
        <taxon>Bacillota</taxon>
        <taxon>Bacilli</taxon>
        <taxon>Lactobacillales</taxon>
        <taxon>Streptococcaceae</taxon>
        <taxon>Lactococcus</taxon>
    </lineage>
</organism>